<comment type="caution">
    <text evidence="1">The sequence shown here is derived from an EMBL/GenBank/DDBJ whole genome shotgun (WGS) entry which is preliminary data.</text>
</comment>
<reference evidence="1" key="1">
    <citation type="submission" date="2023-03" db="EMBL/GenBank/DDBJ databases">
        <title>a new species belonging to Providencia genus.</title>
        <authorList>
            <person name="Yang W."/>
            <person name="Hu F."/>
            <person name="Shen S."/>
            <person name="Ding L."/>
            <person name="Yin D."/>
        </authorList>
    </citation>
    <scope>NUCLEOTIDE SEQUENCE</scope>
    <source>
        <strain evidence="1">CRE-3FA-0001</strain>
    </source>
</reference>
<dbReference type="RefSeq" id="WP_112837432.1">
    <property type="nucleotide sequence ID" value="NZ_JARRYG010000002.1"/>
</dbReference>
<evidence type="ECO:0000313" key="1">
    <source>
        <dbReference type="EMBL" id="MDG4694985.1"/>
    </source>
</evidence>
<dbReference type="Proteomes" id="UP001156701">
    <property type="component" value="Unassembled WGS sequence"/>
</dbReference>
<dbReference type="EMBL" id="JARRYG010000002">
    <property type="protein sequence ID" value="MDG4694985.1"/>
    <property type="molecule type" value="Genomic_DNA"/>
</dbReference>
<gene>
    <name evidence="1" type="ORF">P7V44_01895</name>
</gene>
<sequence length="312" mass="36784">MININVNDNYLECRQYYAVLFYMFSEKTLSPNELYKMISEAKNKNVCTLLSELNQHVGSRFKNVDYYLRTIEKKIIPIEQLSFLTDERISFVILNFLMKSYNKHLIENDYPSIMTGVYNYSPLNLNPIMGRNIPFHYIVCFLDFLVLFINPKDFNETVFYMKDKASSVSKEYPDPFLFLPRKNEALKWIAERMIRANIAVDDDVNVLIQNEKWKLIISCFDYWAIISSVEAVKLFLSQTRKAWSQKKYRDGVKDKAVLNTYISKSSMVKLKKIAKNHNKNINEIIEAMIDQIDLPRDSIEELILLVKKKNLK</sequence>
<dbReference type="AlphaFoldDB" id="A0AA42K182"/>
<name>A0AA42K182_9GAMM</name>
<proteinExistence type="predicted"/>
<accession>A0AA42K182</accession>
<evidence type="ECO:0000313" key="2">
    <source>
        <dbReference type="Proteomes" id="UP001156701"/>
    </source>
</evidence>
<protein>
    <submittedName>
        <fullName evidence="1">Uncharacterized protein</fullName>
    </submittedName>
</protein>
<organism evidence="1 2">
    <name type="scientific">Providencia huashanensis</name>
    <dbReference type="NCBI Taxonomy" id="3037798"/>
    <lineage>
        <taxon>Bacteria</taxon>
        <taxon>Pseudomonadati</taxon>
        <taxon>Pseudomonadota</taxon>
        <taxon>Gammaproteobacteria</taxon>
        <taxon>Enterobacterales</taxon>
        <taxon>Morganellaceae</taxon>
        <taxon>Providencia</taxon>
    </lineage>
</organism>